<accession>A0A4U1CII7</accession>
<keyword evidence="7 14" id="KW-0418">Kinase</keyword>
<gene>
    <name evidence="14" type="primary">folK</name>
    <name evidence="14" type="ORF">FA048_15000</name>
</gene>
<dbReference type="Proteomes" id="UP000309488">
    <property type="component" value="Unassembled WGS sequence"/>
</dbReference>
<dbReference type="CDD" id="cd00483">
    <property type="entry name" value="HPPK"/>
    <property type="match status" value="1"/>
</dbReference>
<dbReference type="OrthoDB" id="9808041at2"/>
<dbReference type="Gene3D" id="3.30.70.560">
    <property type="entry name" value="7,8-Dihydro-6-hydroxymethylpterin-pyrophosphokinase HPPK"/>
    <property type="match status" value="1"/>
</dbReference>
<dbReference type="PROSITE" id="PS00794">
    <property type="entry name" value="HPPK"/>
    <property type="match status" value="1"/>
</dbReference>
<sequence length="164" mass="18416">MGLDLKRTYLLLGSNLGEREQYLANALKAIEANIGIVFAKSAVYETEAWGRTDQPGFLNLAIGVETILTPFELLTGVLEIEKSLGRVRHEKWGSRLIDIDIIFYEHEIINEGEELQIPHPEMQNRKFVLQPLAEIAPNLIHPIIKKSVSEILATLSDSLSVAKR</sequence>
<keyword evidence="5 14" id="KW-0808">Transferase</keyword>
<comment type="caution">
    <text evidence="14">The sequence shown here is derived from an EMBL/GenBank/DDBJ whole genome shotgun (WGS) entry which is preliminary data.</text>
</comment>
<keyword evidence="6" id="KW-0547">Nucleotide-binding</keyword>
<comment type="similarity">
    <text evidence="2">Belongs to the HPPK family.</text>
</comment>
<feature type="domain" description="7,8-dihydro-6-hydroxymethylpterin-pyrophosphokinase" evidence="13">
    <location>
        <begin position="91"/>
        <end position="102"/>
    </location>
</feature>
<evidence type="ECO:0000256" key="7">
    <source>
        <dbReference type="ARBA" id="ARBA00022777"/>
    </source>
</evidence>
<dbReference type="EMBL" id="SWBR01000004">
    <property type="protein sequence ID" value="TKC06520.1"/>
    <property type="molecule type" value="Genomic_DNA"/>
</dbReference>
<evidence type="ECO:0000256" key="3">
    <source>
        <dbReference type="ARBA" id="ARBA00013253"/>
    </source>
</evidence>
<keyword evidence="15" id="KW-1185">Reference proteome</keyword>
<dbReference type="UniPathway" id="UPA00077">
    <property type="reaction ID" value="UER00155"/>
</dbReference>
<evidence type="ECO:0000256" key="2">
    <source>
        <dbReference type="ARBA" id="ARBA00005810"/>
    </source>
</evidence>
<evidence type="ECO:0000256" key="9">
    <source>
        <dbReference type="ARBA" id="ARBA00022909"/>
    </source>
</evidence>
<evidence type="ECO:0000256" key="8">
    <source>
        <dbReference type="ARBA" id="ARBA00022840"/>
    </source>
</evidence>
<evidence type="ECO:0000256" key="1">
    <source>
        <dbReference type="ARBA" id="ARBA00005051"/>
    </source>
</evidence>
<keyword evidence="9" id="KW-0289">Folate biosynthesis</keyword>
<reference evidence="14 15" key="1">
    <citation type="submission" date="2019-04" db="EMBL/GenBank/DDBJ databases">
        <title>Pedobacter sp. RP-3-22 sp. nov., isolated from Arctic soil.</title>
        <authorList>
            <person name="Dahal R.H."/>
            <person name="Kim D.-U."/>
        </authorList>
    </citation>
    <scope>NUCLEOTIDE SEQUENCE [LARGE SCALE GENOMIC DNA]</scope>
    <source>
        <strain evidence="14 15">RP-3-22</strain>
    </source>
</reference>
<dbReference type="SUPFAM" id="SSF55083">
    <property type="entry name" value="6-hydroxymethyl-7,8-dihydropterin pyrophosphokinase, HPPK"/>
    <property type="match status" value="1"/>
</dbReference>
<evidence type="ECO:0000256" key="11">
    <source>
        <dbReference type="ARBA" id="ARBA00029766"/>
    </source>
</evidence>
<organism evidence="14 15">
    <name type="scientific">Pedobacter polaris</name>
    <dbReference type="NCBI Taxonomy" id="2571273"/>
    <lineage>
        <taxon>Bacteria</taxon>
        <taxon>Pseudomonadati</taxon>
        <taxon>Bacteroidota</taxon>
        <taxon>Sphingobacteriia</taxon>
        <taxon>Sphingobacteriales</taxon>
        <taxon>Sphingobacteriaceae</taxon>
        <taxon>Pedobacter</taxon>
    </lineage>
</organism>
<evidence type="ECO:0000259" key="13">
    <source>
        <dbReference type="PROSITE" id="PS00794"/>
    </source>
</evidence>
<dbReference type="GO" id="GO:0016301">
    <property type="term" value="F:kinase activity"/>
    <property type="evidence" value="ECO:0007669"/>
    <property type="project" value="UniProtKB-KW"/>
</dbReference>
<evidence type="ECO:0000313" key="15">
    <source>
        <dbReference type="Proteomes" id="UP000309488"/>
    </source>
</evidence>
<evidence type="ECO:0000256" key="12">
    <source>
        <dbReference type="ARBA" id="ARBA00033413"/>
    </source>
</evidence>
<dbReference type="GO" id="GO:0005524">
    <property type="term" value="F:ATP binding"/>
    <property type="evidence" value="ECO:0007669"/>
    <property type="project" value="UniProtKB-KW"/>
</dbReference>
<evidence type="ECO:0000256" key="5">
    <source>
        <dbReference type="ARBA" id="ARBA00022679"/>
    </source>
</evidence>
<dbReference type="AlphaFoldDB" id="A0A4U1CII7"/>
<name>A0A4U1CII7_9SPHI</name>
<proteinExistence type="inferred from homology"/>
<dbReference type="Pfam" id="PF01288">
    <property type="entry name" value="HPPK"/>
    <property type="match status" value="1"/>
</dbReference>
<dbReference type="InterPro" id="IPR035907">
    <property type="entry name" value="Hppk_sf"/>
</dbReference>
<evidence type="ECO:0000256" key="4">
    <source>
        <dbReference type="ARBA" id="ARBA00016218"/>
    </source>
</evidence>
<evidence type="ECO:0000256" key="10">
    <source>
        <dbReference type="ARBA" id="ARBA00029409"/>
    </source>
</evidence>
<dbReference type="GO" id="GO:0046656">
    <property type="term" value="P:folic acid biosynthetic process"/>
    <property type="evidence" value="ECO:0007669"/>
    <property type="project" value="UniProtKB-KW"/>
</dbReference>
<evidence type="ECO:0000256" key="6">
    <source>
        <dbReference type="ARBA" id="ARBA00022741"/>
    </source>
</evidence>
<comment type="function">
    <text evidence="10">Catalyzes the transfer of pyrophosphate from adenosine triphosphate (ATP) to 6-hydroxymethyl-7,8-dihydropterin, an enzymatic step in folate biosynthesis pathway.</text>
</comment>
<dbReference type="EC" id="2.7.6.3" evidence="3"/>
<dbReference type="RefSeq" id="WP_136842565.1">
    <property type="nucleotide sequence ID" value="NZ_SWBR01000004.1"/>
</dbReference>
<dbReference type="PANTHER" id="PTHR43071">
    <property type="entry name" value="2-AMINO-4-HYDROXY-6-HYDROXYMETHYLDIHYDROPTERIDINE PYROPHOSPHOKINASE"/>
    <property type="match status" value="1"/>
</dbReference>
<dbReference type="InterPro" id="IPR000550">
    <property type="entry name" value="Hppk"/>
</dbReference>
<keyword evidence="8" id="KW-0067">ATP-binding</keyword>
<comment type="pathway">
    <text evidence="1">Cofactor biosynthesis; tetrahydrofolate biosynthesis; 2-amino-4-hydroxy-6-hydroxymethyl-7,8-dihydropteridine diphosphate from 7,8-dihydroneopterin triphosphate: step 4/4.</text>
</comment>
<protein>
    <recommendedName>
        <fullName evidence="4">2-amino-4-hydroxy-6-hydroxymethyldihydropteridine pyrophosphokinase</fullName>
        <ecNumber evidence="3">2.7.6.3</ecNumber>
    </recommendedName>
    <alternativeName>
        <fullName evidence="11">6-hydroxymethyl-7,8-dihydropterin pyrophosphokinase</fullName>
    </alternativeName>
    <alternativeName>
        <fullName evidence="12">7,8-dihydro-6-hydroxymethylpterin-pyrophosphokinase</fullName>
    </alternativeName>
</protein>
<dbReference type="NCBIfam" id="TIGR01498">
    <property type="entry name" value="folK"/>
    <property type="match status" value="1"/>
</dbReference>
<dbReference type="GO" id="GO:0003848">
    <property type="term" value="F:2-amino-4-hydroxy-6-hydroxymethyldihydropteridine diphosphokinase activity"/>
    <property type="evidence" value="ECO:0007669"/>
    <property type="project" value="UniProtKB-EC"/>
</dbReference>
<evidence type="ECO:0000313" key="14">
    <source>
        <dbReference type="EMBL" id="TKC06520.1"/>
    </source>
</evidence>
<dbReference type="PANTHER" id="PTHR43071:SF1">
    <property type="entry name" value="2-AMINO-4-HYDROXY-6-HYDROXYMETHYLDIHYDROPTERIDINE PYROPHOSPHOKINASE"/>
    <property type="match status" value="1"/>
</dbReference>
<dbReference type="GO" id="GO:0046654">
    <property type="term" value="P:tetrahydrofolate biosynthetic process"/>
    <property type="evidence" value="ECO:0007669"/>
    <property type="project" value="UniProtKB-UniPathway"/>
</dbReference>